<comment type="caution">
    <text evidence="2">The sequence shown here is derived from an EMBL/GenBank/DDBJ whole genome shotgun (WGS) entry which is preliminary data.</text>
</comment>
<dbReference type="Proteomes" id="UP001154282">
    <property type="component" value="Unassembled WGS sequence"/>
</dbReference>
<feature type="signal peptide" evidence="1">
    <location>
        <begin position="1"/>
        <end position="26"/>
    </location>
</feature>
<name>A0AAV0RXD2_9ROSI</name>
<proteinExistence type="predicted"/>
<organism evidence="2 3">
    <name type="scientific">Linum tenue</name>
    <dbReference type="NCBI Taxonomy" id="586396"/>
    <lineage>
        <taxon>Eukaryota</taxon>
        <taxon>Viridiplantae</taxon>
        <taxon>Streptophyta</taxon>
        <taxon>Embryophyta</taxon>
        <taxon>Tracheophyta</taxon>
        <taxon>Spermatophyta</taxon>
        <taxon>Magnoliopsida</taxon>
        <taxon>eudicotyledons</taxon>
        <taxon>Gunneridae</taxon>
        <taxon>Pentapetalae</taxon>
        <taxon>rosids</taxon>
        <taxon>fabids</taxon>
        <taxon>Malpighiales</taxon>
        <taxon>Linaceae</taxon>
        <taxon>Linum</taxon>
    </lineage>
</organism>
<evidence type="ECO:0000256" key="1">
    <source>
        <dbReference type="SAM" id="SignalP"/>
    </source>
</evidence>
<evidence type="ECO:0000313" key="2">
    <source>
        <dbReference type="EMBL" id="CAI0595676.1"/>
    </source>
</evidence>
<keyword evidence="3" id="KW-1185">Reference proteome</keyword>
<protein>
    <submittedName>
        <fullName evidence="2">Uncharacterized protein</fullName>
    </submittedName>
</protein>
<dbReference type="EMBL" id="CAMGYJ010000011">
    <property type="protein sequence ID" value="CAI0595676.1"/>
    <property type="molecule type" value="Genomic_DNA"/>
</dbReference>
<accession>A0AAV0RXD2</accession>
<keyword evidence="1" id="KW-0732">Signal</keyword>
<reference evidence="2" key="1">
    <citation type="submission" date="2022-08" db="EMBL/GenBank/DDBJ databases">
        <authorList>
            <person name="Gutierrez-Valencia J."/>
        </authorList>
    </citation>
    <scope>NUCLEOTIDE SEQUENCE</scope>
</reference>
<evidence type="ECO:0000313" key="3">
    <source>
        <dbReference type="Proteomes" id="UP001154282"/>
    </source>
</evidence>
<feature type="chain" id="PRO_5043505349" evidence="1">
    <location>
        <begin position="27"/>
        <end position="106"/>
    </location>
</feature>
<sequence length="106" mass="11836">MKISSSSGIVVVLLLIYLLPGNEVVAFRRHESRDAGHFCYKFTSFPAASLHFRGGVCKDSICESACRNKFGRIGVVIYGRYENLSCGCYTACKHLYDPPRPDLKLN</sequence>
<dbReference type="AlphaFoldDB" id="A0AAV0RXD2"/>
<gene>
    <name evidence="2" type="ORF">LITE_LOCUS50215</name>
</gene>